<dbReference type="Proteomes" id="UP000645610">
    <property type="component" value="Unassembled WGS sequence"/>
</dbReference>
<accession>A0A931BHV7</accession>
<protein>
    <submittedName>
        <fullName evidence="1">RNA-binding protein</fullName>
    </submittedName>
</protein>
<dbReference type="AlphaFoldDB" id="A0A931BHV7"/>
<evidence type="ECO:0000313" key="1">
    <source>
        <dbReference type="EMBL" id="MBF9142643.1"/>
    </source>
</evidence>
<keyword evidence="2" id="KW-1185">Reference proteome</keyword>
<name>A0A931BHV7_9BACT</name>
<dbReference type="EMBL" id="JADQDP010000003">
    <property type="protein sequence ID" value="MBF9142643.1"/>
    <property type="molecule type" value="Genomic_DNA"/>
</dbReference>
<evidence type="ECO:0000313" key="2">
    <source>
        <dbReference type="Proteomes" id="UP000645610"/>
    </source>
</evidence>
<proteinExistence type="predicted"/>
<sequence length="174" mass="18665">MEKLRANQPLTPKDQTVNQQGLASVVLSLHQQLDAAVAEAYAWPPALPDAEILTRLVRLNHERAREEQAGHVRYLRPAYQAKGNKEQGIGNTATQADLALAASPVPSAPIPFPTELAQQMQALRDAVGQAGQPVTAAQVAAQFRRVKADKVLPLLNTLAALSLLRETAAGQFAP</sequence>
<organism evidence="1 2">
    <name type="scientific">Hymenobacter properus</name>
    <dbReference type="NCBI Taxonomy" id="2791026"/>
    <lineage>
        <taxon>Bacteria</taxon>
        <taxon>Pseudomonadati</taxon>
        <taxon>Bacteroidota</taxon>
        <taxon>Cytophagia</taxon>
        <taxon>Cytophagales</taxon>
        <taxon>Hymenobacteraceae</taxon>
        <taxon>Hymenobacter</taxon>
    </lineage>
</organism>
<comment type="caution">
    <text evidence="1">The sequence shown here is derived from an EMBL/GenBank/DDBJ whole genome shotgun (WGS) entry which is preliminary data.</text>
</comment>
<gene>
    <name evidence="1" type="ORF">I2I01_13425</name>
</gene>
<dbReference type="RefSeq" id="WP_196286994.1">
    <property type="nucleotide sequence ID" value="NZ_JADQDP010000003.1"/>
</dbReference>
<reference evidence="1 2" key="1">
    <citation type="submission" date="2020-11" db="EMBL/GenBank/DDBJ databases">
        <authorList>
            <person name="Kim M.K."/>
        </authorList>
    </citation>
    <scope>NUCLEOTIDE SEQUENCE [LARGE SCALE GENOMIC DNA]</scope>
    <source>
        <strain evidence="1 2">BT439</strain>
    </source>
</reference>